<feature type="domain" description="K Homology" evidence="4">
    <location>
        <begin position="81"/>
        <end position="152"/>
    </location>
</feature>
<keyword evidence="2" id="KW-0694">RNA-binding</keyword>
<evidence type="ECO:0000256" key="1">
    <source>
        <dbReference type="ARBA" id="ARBA00022737"/>
    </source>
</evidence>
<organism evidence="5">
    <name type="scientific">Acartia pacifica</name>
    <name type="common">Copepod</name>
    <dbReference type="NCBI Taxonomy" id="335913"/>
    <lineage>
        <taxon>Eukaryota</taxon>
        <taxon>Metazoa</taxon>
        <taxon>Ecdysozoa</taxon>
        <taxon>Arthropoda</taxon>
        <taxon>Crustacea</taxon>
        <taxon>Multicrustacea</taxon>
        <taxon>Hexanauplia</taxon>
        <taxon>Copepoda</taxon>
        <taxon>Calanoida</taxon>
        <taxon>Acartiidae</taxon>
        <taxon>Acartia</taxon>
    </lineage>
</organism>
<dbReference type="GO" id="GO:0010468">
    <property type="term" value="P:regulation of gene expression"/>
    <property type="evidence" value="ECO:0007669"/>
    <property type="project" value="UniProtKB-ARBA"/>
</dbReference>
<evidence type="ECO:0000259" key="4">
    <source>
        <dbReference type="SMART" id="SM00322"/>
    </source>
</evidence>
<name>A0A0U2URP4_ACAPC</name>
<protein>
    <submittedName>
        <fullName evidence="5">Mushroom-body expressed, isoform G</fullName>
    </submittedName>
</protein>
<proteinExistence type="evidence at transcript level"/>
<dbReference type="InterPro" id="IPR004088">
    <property type="entry name" value="KH_dom_type_1"/>
</dbReference>
<dbReference type="Gene3D" id="3.30.1370.10">
    <property type="entry name" value="K Homology domain, type 1"/>
    <property type="match status" value="3"/>
</dbReference>
<feature type="domain" description="K Homology" evidence="4">
    <location>
        <begin position="4"/>
        <end position="72"/>
    </location>
</feature>
<sequence>MSSTNLTLRMIIPGKEIGVIIGKGGETINQIRQDSQAKIFITDASVPERVITVTGSEQAVCSAYELMCTKLEAGEDGTQSKNLNLRLIVPASQCGSIIGKGGSKVKEIRDTTNASINVAQDLLPGSNERCVTIAGARPKCVQAIHIIVSIIVAKPSTVAVVQYKPSFAPSIGFPGPVIDGRRGVPDPRMGMNMSGPPIHNNPLAALALTARNHMSTRRSGTCAEDASHTMTISNDLIGVIIGKGGSKIAEIRHMSGAMIQISKNVKVDNEEDNKDRSISITGSPESVTLAKNLINMTLELHELDRHDDRDDDRQRPFDPSLRFDRGTQHEELMKAINTITQFGMGAAAASYSGYGGQLGGMRGGGRTQNSSRGGRDDRNGGSGAALRNKFSPY</sequence>
<dbReference type="GO" id="GO:0003723">
    <property type="term" value="F:RNA binding"/>
    <property type="evidence" value="ECO:0007669"/>
    <property type="project" value="UniProtKB-UniRule"/>
</dbReference>
<reference evidence="5" key="1">
    <citation type="journal article" date="2015" name="Sci. Rep.">
        <title>Spliced leader RNA trans-splicing discovered in copepods.</title>
        <authorList>
            <person name="Yang F."/>
            <person name="Xu D."/>
            <person name="Zhuang Y."/>
            <person name="Yi X."/>
            <person name="Huang Y."/>
            <person name="Chen H."/>
            <person name="Lin S."/>
            <person name="Campbell D.A."/>
            <person name="Sturm N.R."/>
            <person name="Liu G."/>
            <person name="Zhang H."/>
        </authorList>
    </citation>
    <scope>NUCLEOTIDE SEQUENCE</scope>
</reference>
<dbReference type="EMBL" id="KT754389">
    <property type="protein sequence ID" value="ALS04223.1"/>
    <property type="molecule type" value="mRNA"/>
</dbReference>
<dbReference type="SUPFAM" id="SSF54791">
    <property type="entry name" value="Eukaryotic type KH-domain (KH-domain type I)"/>
    <property type="match status" value="3"/>
</dbReference>
<dbReference type="PROSITE" id="PS50084">
    <property type="entry name" value="KH_TYPE_1"/>
    <property type="match status" value="3"/>
</dbReference>
<dbReference type="SMART" id="SM00322">
    <property type="entry name" value="KH"/>
    <property type="match status" value="3"/>
</dbReference>
<feature type="region of interest" description="Disordered" evidence="3">
    <location>
        <begin position="359"/>
        <end position="393"/>
    </location>
</feature>
<dbReference type="InterPro" id="IPR004087">
    <property type="entry name" value="KH_dom"/>
</dbReference>
<evidence type="ECO:0000256" key="3">
    <source>
        <dbReference type="SAM" id="MobiDB-lite"/>
    </source>
</evidence>
<feature type="region of interest" description="Disordered" evidence="3">
    <location>
        <begin position="305"/>
        <end position="326"/>
    </location>
</feature>
<dbReference type="Pfam" id="PF00013">
    <property type="entry name" value="KH_1"/>
    <property type="match status" value="3"/>
</dbReference>
<evidence type="ECO:0000256" key="2">
    <source>
        <dbReference type="PROSITE-ProRule" id="PRU00117"/>
    </source>
</evidence>
<dbReference type="AlphaFoldDB" id="A0A0U2URP4"/>
<dbReference type="InterPro" id="IPR036612">
    <property type="entry name" value="KH_dom_type_1_sf"/>
</dbReference>
<feature type="domain" description="K Homology" evidence="4">
    <location>
        <begin position="224"/>
        <end position="299"/>
    </location>
</feature>
<dbReference type="PANTHER" id="PTHR10288">
    <property type="entry name" value="KH DOMAIN CONTAINING RNA BINDING PROTEIN"/>
    <property type="match status" value="1"/>
</dbReference>
<keyword evidence="1" id="KW-0677">Repeat</keyword>
<dbReference type="CDD" id="cd22438">
    <property type="entry name" value="KH-I_PCBP_rpt1"/>
    <property type="match status" value="1"/>
</dbReference>
<evidence type="ECO:0000313" key="5">
    <source>
        <dbReference type="EMBL" id="ALS04223.1"/>
    </source>
</evidence>
<accession>A0A0U2URP4</accession>